<sequence length="395" mass="43480">MRRSSLYSFCFLTAAIVAGVYSCKKTTGIDNNNVITTPFSLYFSDMGGALYHTNDGRNYSGMGFPPDGKPCRSLVTSGGNILWAKNHLYYSNNNGRNFNLTYDSLVAFPTKLCNGDSMNLNQSMLINITAWGNRVYTVSQSQNTDKNWLGVLYSDNFGNPRTWALDGSYDTVETGRLPVRMFSYTFLANGKLCGLAYSGPADGDNFHVRNFVKEGKDETVYANRWREKTANPDNIAYIYKGNLSGTPLPPFGATHVDTSYFTLGHMNNRLIAIDARCNYGAWYSDDLGANWTQYSGLPDNTPLLCIESPFEEVCLVGTAGKGLYILNLHTGAWEANNNGLASGTTVRGIAGKKNVFKNGSVRKFIYLATSNGIYESSDGGHNWVQTIPGNYAAVY</sequence>
<evidence type="ECO:0000313" key="2">
    <source>
        <dbReference type="Proteomes" id="UP001500067"/>
    </source>
</evidence>
<comment type="caution">
    <text evidence="1">The sequence shown here is derived from an EMBL/GenBank/DDBJ whole genome shotgun (WGS) entry which is preliminary data.</text>
</comment>
<evidence type="ECO:0000313" key="1">
    <source>
        <dbReference type="EMBL" id="GAA4462132.1"/>
    </source>
</evidence>
<dbReference type="EMBL" id="BAABFA010000007">
    <property type="protein sequence ID" value="GAA4462132.1"/>
    <property type="molecule type" value="Genomic_DNA"/>
</dbReference>
<dbReference type="PROSITE" id="PS51257">
    <property type="entry name" value="PROKAR_LIPOPROTEIN"/>
    <property type="match status" value="1"/>
</dbReference>
<dbReference type="Proteomes" id="UP001500067">
    <property type="component" value="Unassembled WGS sequence"/>
</dbReference>
<proteinExistence type="predicted"/>
<name>A0ABP8N6E2_9BACT</name>
<keyword evidence="2" id="KW-1185">Reference proteome</keyword>
<dbReference type="RefSeq" id="WP_345078935.1">
    <property type="nucleotide sequence ID" value="NZ_BAABFA010000007.1"/>
</dbReference>
<organism evidence="1 2">
    <name type="scientific">Nemorincola caseinilytica</name>
    <dbReference type="NCBI Taxonomy" id="2054315"/>
    <lineage>
        <taxon>Bacteria</taxon>
        <taxon>Pseudomonadati</taxon>
        <taxon>Bacteroidota</taxon>
        <taxon>Chitinophagia</taxon>
        <taxon>Chitinophagales</taxon>
        <taxon>Chitinophagaceae</taxon>
        <taxon>Nemorincola</taxon>
    </lineage>
</organism>
<protein>
    <submittedName>
        <fullName evidence="1">Uncharacterized protein</fullName>
    </submittedName>
</protein>
<dbReference type="Gene3D" id="2.130.10.10">
    <property type="entry name" value="YVTN repeat-like/Quinoprotein amine dehydrogenase"/>
    <property type="match status" value="1"/>
</dbReference>
<gene>
    <name evidence="1" type="ORF">GCM10023093_08100</name>
</gene>
<reference evidence="2" key="1">
    <citation type="journal article" date="2019" name="Int. J. Syst. Evol. Microbiol.">
        <title>The Global Catalogue of Microorganisms (GCM) 10K type strain sequencing project: providing services to taxonomists for standard genome sequencing and annotation.</title>
        <authorList>
            <consortium name="The Broad Institute Genomics Platform"/>
            <consortium name="The Broad Institute Genome Sequencing Center for Infectious Disease"/>
            <person name="Wu L."/>
            <person name="Ma J."/>
        </authorList>
    </citation>
    <scope>NUCLEOTIDE SEQUENCE [LARGE SCALE GENOMIC DNA]</scope>
    <source>
        <strain evidence="2">JCM 32105</strain>
    </source>
</reference>
<accession>A0ABP8N6E2</accession>
<dbReference type="SUPFAM" id="SSF110296">
    <property type="entry name" value="Oligoxyloglucan reducing end-specific cellobiohydrolase"/>
    <property type="match status" value="1"/>
</dbReference>
<dbReference type="InterPro" id="IPR015943">
    <property type="entry name" value="WD40/YVTN_repeat-like_dom_sf"/>
</dbReference>